<gene>
    <name evidence="2" type="primary">AVEN_227742_1</name>
    <name evidence="2" type="ORF">TNCV_1707321</name>
</gene>
<dbReference type="EMBL" id="BMAU01021147">
    <property type="protein sequence ID" value="GFX92456.1"/>
    <property type="molecule type" value="Genomic_DNA"/>
</dbReference>
<name>A0A8X6RC79_TRICX</name>
<evidence type="ECO:0000313" key="3">
    <source>
        <dbReference type="Proteomes" id="UP000887159"/>
    </source>
</evidence>
<dbReference type="Pfam" id="PF05380">
    <property type="entry name" value="Peptidase_A17"/>
    <property type="match status" value="1"/>
</dbReference>
<dbReference type="PANTHER" id="PTHR47331:SF5">
    <property type="entry name" value="RIBONUCLEASE H"/>
    <property type="match status" value="1"/>
</dbReference>
<proteinExistence type="predicted"/>
<dbReference type="SUPFAM" id="SSF56672">
    <property type="entry name" value="DNA/RNA polymerases"/>
    <property type="match status" value="1"/>
</dbReference>
<dbReference type="GO" id="GO:0071897">
    <property type="term" value="P:DNA biosynthetic process"/>
    <property type="evidence" value="ECO:0007669"/>
    <property type="project" value="UniProtKB-ARBA"/>
</dbReference>
<accession>A0A8X6RC79</accession>
<dbReference type="InterPro" id="IPR000477">
    <property type="entry name" value="RT_dom"/>
</dbReference>
<evidence type="ECO:0000313" key="2">
    <source>
        <dbReference type="EMBL" id="GFX92456.1"/>
    </source>
</evidence>
<dbReference type="Gene3D" id="3.10.10.10">
    <property type="entry name" value="HIV Type 1 Reverse Transcriptase, subunit A, domain 1"/>
    <property type="match status" value="1"/>
</dbReference>
<reference evidence="2" key="1">
    <citation type="submission" date="2020-08" db="EMBL/GenBank/DDBJ databases">
        <title>Multicomponent nature underlies the extraordinary mechanical properties of spider dragline silk.</title>
        <authorList>
            <person name="Kono N."/>
            <person name="Nakamura H."/>
            <person name="Mori M."/>
            <person name="Yoshida Y."/>
            <person name="Ohtoshi R."/>
            <person name="Malay A.D."/>
            <person name="Moran D.A.P."/>
            <person name="Tomita M."/>
            <person name="Numata K."/>
            <person name="Arakawa K."/>
        </authorList>
    </citation>
    <scope>NUCLEOTIDE SEQUENCE</scope>
</reference>
<dbReference type="CDD" id="cd01644">
    <property type="entry name" value="RT_pepA17"/>
    <property type="match status" value="1"/>
</dbReference>
<dbReference type="InterPro" id="IPR043502">
    <property type="entry name" value="DNA/RNA_pol_sf"/>
</dbReference>
<dbReference type="InterPro" id="IPR005312">
    <property type="entry name" value="DUF1759"/>
</dbReference>
<dbReference type="InterPro" id="IPR008042">
    <property type="entry name" value="Retrotrans_Pao"/>
</dbReference>
<dbReference type="Pfam" id="PF03564">
    <property type="entry name" value="DUF1759"/>
    <property type="match status" value="1"/>
</dbReference>
<keyword evidence="3" id="KW-1185">Reference proteome</keyword>
<dbReference type="Gene3D" id="3.30.70.270">
    <property type="match status" value="1"/>
</dbReference>
<dbReference type="PANTHER" id="PTHR47331">
    <property type="entry name" value="PHD-TYPE DOMAIN-CONTAINING PROTEIN"/>
    <property type="match status" value="1"/>
</dbReference>
<dbReference type="CDD" id="cd00303">
    <property type="entry name" value="retropepsin_like"/>
    <property type="match status" value="1"/>
</dbReference>
<dbReference type="InterPro" id="IPR021109">
    <property type="entry name" value="Peptidase_aspartic_dom_sf"/>
</dbReference>
<feature type="domain" description="Reverse transcriptase" evidence="1">
    <location>
        <begin position="786"/>
        <end position="903"/>
    </location>
</feature>
<dbReference type="Proteomes" id="UP000887159">
    <property type="component" value="Unassembled WGS sequence"/>
</dbReference>
<evidence type="ECO:0000259" key="1">
    <source>
        <dbReference type="Pfam" id="PF00078"/>
    </source>
</evidence>
<organism evidence="2 3">
    <name type="scientific">Trichonephila clavipes</name>
    <name type="common">Golden silk orbweaver</name>
    <name type="synonym">Nephila clavipes</name>
    <dbReference type="NCBI Taxonomy" id="2585209"/>
    <lineage>
        <taxon>Eukaryota</taxon>
        <taxon>Metazoa</taxon>
        <taxon>Ecdysozoa</taxon>
        <taxon>Arthropoda</taxon>
        <taxon>Chelicerata</taxon>
        <taxon>Arachnida</taxon>
        <taxon>Araneae</taxon>
        <taxon>Araneomorphae</taxon>
        <taxon>Entelegynae</taxon>
        <taxon>Araneoidea</taxon>
        <taxon>Nephilidae</taxon>
        <taxon>Trichonephila</taxon>
    </lineage>
</organism>
<dbReference type="Gene3D" id="2.40.70.10">
    <property type="entry name" value="Acid Proteases"/>
    <property type="match status" value="1"/>
</dbReference>
<sequence>MAPTKGKSKTPLVFQTQIKEIKRYSENVDNVIESDNIQRVFALKCNILKCLERLEDNYYEFSVLEEFVEDVEYENFTNSKDLADLALEKIESYLTSINSKLQFEENKLKVNAYSNINLPKYDLPQFAGDFNSWLSFKSIFSSSIDSNESLTDIQKLQYLQNAVTSDASRLIKGFAITHENYKQAWETLLNRYDNQRELAFSQCKRFFSLRNVKPTSESIWAMIDVCNEVLRNFKTLGLECNQLVELLLVFSLQDKLEDSIKVKWELTLEDKNFPSLNKFLSFLEKQARSLQGIKITPLNEKSNKVSHKPYSLKTTVESDDSCKLCFSSHSLHRCEKFLKMNINNRWNFVKKSKLCFNCLRGNHNVSSCKFTTSCRACKQRHHTVLHQFQSSPREIPVSNSNQNLAATSDQNVVQPLATSQEQFCLAGQMNYSNSILLSTAIVRVKNSQGQYVNCRALIDGGSQTSLITESCSKNLNLPFYESENTILGLDNKVAAYATKRVELQLSPHFSQDIFAVNALVVKELTCNLPNFIVSKFDWPHINGLQLADPSFYISRPVDMILGADVFFDLILYGKISGTKNQPSALNSKLGWLLSGKVSTACQSEKKVMSLINCHALLDLQNQIAKFWEVESIPDASNLSEEDQRVEKFYLDHTRRNRDGRYVVSLPFKNDNALGDSKVQAKRRFFSLEKRLQANPELRDRYVKFMQDYEHLGHMQLVPNSELSKPSSKCFYLPHFGVVREQSETTKLRVVFDASAKTDSNLSLNDILHTGPKLQNELFNILLKFRCHRIALTGDIEKMFRQILVNEDDVEFQRIFWREIPEESLKEYRLLTVTYGTACAPYLSIRTIQQLAEEEIKKFPEASKVALEDFYVDDLITGTNSKEDAKKLVSQVIELMKKGGFPIRKWASNESSVLESLPTELRSSSGSLHIEEDHLMKILGIIWNSKEDTFRINISPPNEVRPTKRQLLSTIAKIYDPLGFLSPTTIQLKILMQDIWKENISWDDPVTDCIFESWTQFKNQMKHLAEIQIPRYLAEDATAKRVLLIGFCDASQRAYAAVFYLRTELVTGKVHVSMITSKTRVAPVKSITLPRLELLAALLLSELYVVVLESLRKVIQIDKSFLFSDSQIVLDWLKSSPSRWKIFVANRISRIQKMTSEASWHHVKSQENPADCASRGIAASKLKVHKLWWSGPQWLSQDSLHFPSIDLSTSCEEDVKCEEKSSTVLTNVSTSSQGSYLLEIIAKYSSFSRLIRVIAWCKRYIKNCRSSRVTGVLTSKEVDDATKIVIQTVQESQFHSEIQLLNKKHPLPNSSKLLPLGIFLDTDGIIKVGGRLKIRA</sequence>
<dbReference type="Pfam" id="PF00078">
    <property type="entry name" value="RVT_1"/>
    <property type="match status" value="1"/>
</dbReference>
<comment type="caution">
    <text evidence="2">The sequence shown here is derived from an EMBL/GenBank/DDBJ whole genome shotgun (WGS) entry which is preliminary data.</text>
</comment>
<dbReference type="InterPro" id="IPR043128">
    <property type="entry name" value="Rev_trsase/Diguanyl_cyclase"/>
</dbReference>
<protein>
    <submittedName>
        <fullName evidence="2">Integrase catalytic domain-containing protein</fullName>
    </submittedName>
</protein>